<gene>
    <name evidence="3" type="ORF">AB6A40_008880</name>
</gene>
<keyword evidence="1" id="KW-0472">Membrane</keyword>
<dbReference type="EMBL" id="JBGFUD010008641">
    <property type="protein sequence ID" value="MFH4982171.1"/>
    <property type="molecule type" value="Genomic_DNA"/>
</dbReference>
<accession>A0ABD6ES71</accession>
<sequence length="103" mass="12237">MWRAVAFSILFLIDECQCSSRFTRNEPTPPAYFYTYLAVIFSSLTIMVAYPTIVLQRQRMEEKADVRKENEVWVPNFPVKKWHLDDEVLDDADLVMMEEKNRV</sequence>
<evidence type="ECO:0000256" key="1">
    <source>
        <dbReference type="SAM" id="Phobius"/>
    </source>
</evidence>
<evidence type="ECO:0000256" key="2">
    <source>
        <dbReference type="SAM" id="SignalP"/>
    </source>
</evidence>
<keyword evidence="2" id="KW-0732">Signal</keyword>
<feature type="signal peptide" evidence="2">
    <location>
        <begin position="1"/>
        <end position="18"/>
    </location>
</feature>
<keyword evidence="1" id="KW-0812">Transmembrane</keyword>
<dbReference type="Proteomes" id="UP001608902">
    <property type="component" value="Unassembled WGS sequence"/>
</dbReference>
<proteinExistence type="predicted"/>
<evidence type="ECO:0000313" key="4">
    <source>
        <dbReference type="Proteomes" id="UP001608902"/>
    </source>
</evidence>
<name>A0ABD6ES71_9BILA</name>
<reference evidence="3 4" key="1">
    <citation type="submission" date="2024-08" db="EMBL/GenBank/DDBJ databases">
        <title>Gnathostoma spinigerum genome.</title>
        <authorList>
            <person name="Gonzalez-Bertolin B."/>
            <person name="Monzon S."/>
            <person name="Zaballos A."/>
            <person name="Jimenez P."/>
            <person name="Dekumyoy P."/>
            <person name="Varona S."/>
            <person name="Cuesta I."/>
            <person name="Sumanam S."/>
            <person name="Adisakwattana P."/>
            <person name="Gasser R.B."/>
            <person name="Hernandez-Gonzalez A."/>
            <person name="Young N.D."/>
            <person name="Perteguer M.J."/>
        </authorList>
    </citation>
    <scope>NUCLEOTIDE SEQUENCE [LARGE SCALE GENOMIC DNA]</scope>
    <source>
        <strain evidence="3">AL3</strain>
        <tissue evidence="3">Liver</tissue>
    </source>
</reference>
<comment type="caution">
    <text evidence="3">The sequence shown here is derived from an EMBL/GenBank/DDBJ whole genome shotgun (WGS) entry which is preliminary data.</text>
</comment>
<evidence type="ECO:0000313" key="3">
    <source>
        <dbReference type="EMBL" id="MFH4982171.1"/>
    </source>
</evidence>
<keyword evidence="1" id="KW-1133">Transmembrane helix</keyword>
<keyword evidence="4" id="KW-1185">Reference proteome</keyword>
<feature type="chain" id="PRO_5044809914" evidence="2">
    <location>
        <begin position="19"/>
        <end position="103"/>
    </location>
</feature>
<feature type="transmembrane region" description="Helical" evidence="1">
    <location>
        <begin position="34"/>
        <end position="55"/>
    </location>
</feature>
<protein>
    <submittedName>
        <fullName evidence="3">Uncharacterized protein</fullName>
    </submittedName>
</protein>
<dbReference type="AlphaFoldDB" id="A0ABD6ES71"/>
<organism evidence="3 4">
    <name type="scientific">Gnathostoma spinigerum</name>
    <dbReference type="NCBI Taxonomy" id="75299"/>
    <lineage>
        <taxon>Eukaryota</taxon>
        <taxon>Metazoa</taxon>
        <taxon>Ecdysozoa</taxon>
        <taxon>Nematoda</taxon>
        <taxon>Chromadorea</taxon>
        <taxon>Rhabditida</taxon>
        <taxon>Spirurina</taxon>
        <taxon>Gnathostomatomorpha</taxon>
        <taxon>Gnathostomatoidea</taxon>
        <taxon>Gnathostomatidae</taxon>
        <taxon>Gnathostoma</taxon>
    </lineage>
</organism>